<keyword evidence="1" id="KW-0479">Metal-binding</keyword>
<accession>A0AB34KZW0</accession>
<dbReference type="AlphaFoldDB" id="A0AB34KZW0"/>
<dbReference type="GeneID" id="96002382"/>
<feature type="domain" description="CCHC-type" evidence="2">
    <location>
        <begin position="310"/>
        <end position="325"/>
    </location>
</feature>
<dbReference type="GO" id="GO:0003676">
    <property type="term" value="F:nucleic acid binding"/>
    <property type="evidence" value="ECO:0007669"/>
    <property type="project" value="InterPro"/>
</dbReference>
<dbReference type="InterPro" id="IPR001878">
    <property type="entry name" value="Znf_CCHC"/>
</dbReference>
<keyword evidence="4" id="KW-1185">Reference proteome</keyword>
<dbReference type="SUPFAM" id="SSF57756">
    <property type="entry name" value="Retrovirus zinc finger-like domains"/>
    <property type="match status" value="5"/>
</dbReference>
<keyword evidence="1" id="KW-0862">Zinc</keyword>
<gene>
    <name evidence="3" type="ORF">WHR41_00938</name>
</gene>
<feature type="domain" description="CCHC-type" evidence="2">
    <location>
        <begin position="85"/>
        <end position="100"/>
    </location>
</feature>
<evidence type="ECO:0000313" key="4">
    <source>
        <dbReference type="Proteomes" id="UP000803884"/>
    </source>
</evidence>
<evidence type="ECO:0000313" key="3">
    <source>
        <dbReference type="EMBL" id="KAL1590338.1"/>
    </source>
</evidence>
<dbReference type="RefSeq" id="XP_069233443.1">
    <property type="nucleotide sequence ID" value="XM_069369544.1"/>
</dbReference>
<organism evidence="3 4">
    <name type="scientific">Cladosporium halotolerans</name>
    <dbReference type="NCBI Taxonomy" id="1052096"/>
    <lineage>
        <taxon>Eukaryota</taxon>
        <taxon>Fungi</taxon>
        <taxon>Dikarya</taxon>
        <taxon>Ascomycota</taxon>
        <taxon>Pezizomycotina</taxon>
        <taxon>Dothideomycetes</taxon>
        <taxon>Dothideomycetidae</taxon>
        <taxon>Cladosporiales</taxon>
        <taxon>Cladosporiaceae</taxon>
        <taxon>Cladosporium</taxon>
    </lineage>
</organism>
<feature type="domain" description="CCHC-type" evidence="2">
    <location>
        <begin position="380"/>
        <end position="395"/>
    </location>
</feature>
<keyword evidence="1" id="KW-0863">Zinc-finger</keyword>
<feature type="domain" description="CCHC-type" evidence="2">
    <location>
        <begin position="424"/>
        <end position="440"/>
    </location>
</feature>
<name>A0AB34KZW0_9PEZI</name>
<feature type="domain" description="CCHC-type" evidence="2">
    <location>
        <begin position="335"/>
        <end position="350"/>
    </location>
</feature>
<protein>
    <recommendedName>
        <fullName evidence="2">CCHC-type domain-containing protein</fullName>
    </recommendedName>
</protein>
<reference evidence="3 4" key="1">
    <citation type="journal article" date="2020" name="Microbiol. Resour. Announc.">
        <title>Draft Genome Sequence of a Cladosporium Species Isolated from the Mesophotic Ascidian Didemnum maculosum.</title>
        <authorList>
            <person name="Gioti A."/>
            <person name="Siaperas R."/>
            <person name="Nikolaivits E."/>
            <person name="Le Goff G."/>
            <person name="Ouazzani J."/>
            <person name="Kotoulas G."/>
            <person name="Topakas E."/>
        </authorList>
    </citation>
    <scope>NUCLEOTIDE SEQUENCE [LARGE SCALE GENOMIC DNA]</scope>
    <source>
        <strain evidence="3 4">TM138-S3</strain>
    </source>
</reference>
<dbReference type="Gene3D" id="4.10.60.10">
    <property type="entry name" value="Zinc finger, CCHC-type"/>
    <property type="match status" value="7"/>
</dbReference>
<sequence>MSDWNAAPAAADIGNDGFTAASSTWAPDNAGGGGFDGDEETGYLGNNVSKHGGGGGDICHNCGGEGHFSRNCPQPRMEGANSGLCYNCNEPGHNKADCPNPTVEREFTGECRGCGQTGHRKADCPEQGPQVCRACKKTGHIATECDANRLFVLNGILEDDVMSPEEAWAALKAADESKESVAIKKALLMFAKSVGSTTFEELEQIFRGKEFNTHLIAKEQEIAVNWTLVNLQGKIDQKYTVSIQWSSEPKRAKFAGGWPSDPEENLARLTEAGFPMDSFVIVCSNCDEVGHTRGKCPEEKREPEKIVEQCVNCDEIGHRVRDCKQPLKQRGGGGCRNCGQEGHMAKECTEPQNMDNVECKHCSKMGHFARDCPDREPETCRNCGEEGHRAKDCEKERVVTCHNCDQEGHVSKECPEPRNMAKVKCRNCDDFGHTSRDCPKPTDWSRVECSNCHEKGHSYKRCTKPAAETEEGDGGW</sequence>
<dbReference type="InterPro" id="IPR051714">
    <property type="entry name" value="Znf_CCHC_NABP"/>
</dbReference>
<feature type="domain" description="CCHC-type" evidence="2">
    <location>
        <begin position="359"/>
        <end position="374"/>
    </location>
</feature>
<proteinExistence type="predicted"/>
<dbReference type="InterPro" id="IPR036875">
    <property type="entry name" value="Znf_CCHC_sf"/>
</dbReference>
<comment type="caution">
    <text evidence="3">The sequence shown here is derived from an EMBL/GenBank/DDBJ whole genome shotgun (WGS) entry which is preliminary data.</text>
</comment>
<feature type="domain" description="CCHC-type" evidence="2">
    <location>
        <begin position="401"/>
        <end position="416"/>
    </location>
</feature>
<dbReference type="PROSITE" id="PS50158">
    <property type="entry name" value="ZF_CCHC"/>
    <property type="match status" value="9"/>
</dbReference>
<evidence type="ECO:0000259" key="2">
    <source>
        <dbReference type="PROSITE" id="PS50158"/>
    </source>
</evidence>
<dbReference type="EMBL" id="JAAQHG020000002">
    <property type="protein sequence ID" value="KAL1590338.1"/>
    <property type="molecule type" value="Genomic_DNA"/>
</dbReference>
<dbReference type="PANTHER" id="PTHR23002">
    <property type="entry name" value="ZINC FINGER CCHC DOMAIN CONTAINING PROTEIN"/>
    <property type="match status" value="1"/>
</dbReference>
<feature type="domain" description="CCHC-type" evidence="2">
    <location>
        <begin position="111"/>
        <end position="126"/>
    </location>
</feature>
<evidence type="ECO:0000256" key="1">
    <source>
        <dbReference type="PROSITE-ProRule" id="PRU00047"/>
    </source>
</evidence>
<dbReference type="SMART" id="SM00343">
    <property type="entry name" value="ZnF_C2HC"/>
    <property type="match status" value="12"/>
</dbReference>
<dbReference type="GO" id="GO:0008270">
    <property type="term" value="F:zinc ion binding"/>
    <property type="evidence" value="ECO:0007669"/>
    <property type="project" value="UniProtKB-KW"/>
</dbReference>
<dbReference type="Pfam" id="PF00098">
    <property type="entry name" value="zf-CCHC"/>
    <property type="match status" value="10"/>
</dbReference>
<dbReference type="Proteomes" id="UP000803884">
    <property type="component" value="Unassembled WGS sequence"/>
</dbReference>
<feature type="domain" description="CCHC-type" evidence="2">
    <location>
        <begin position="59"/>
        <end position="74"/>
    </location>
</feature>